<dbReference type="RefSeq" id="WP_119335053.1">
    <property type="nucleotide sequence ID" value="NZ_AP018558.1"/>
</dbReference>
<dbReference type="InterPro" id="IPR029787">
    <property type="entry name" value="Nucleotide_cyclase"/>
</dbReference>
<evidence type="ECO:0000259" key="4">
    <source>
        <dbReference type="PROSITE" id="PS50110"/>
    </source>
</evidence>
<dbReference type="InterPro" id="IPR050469">
    <property type="entry name" value="Diguanylate_Cyclase"/>
</dbReference>
<reference evidence="6 7" key="1">
    <citation type="submission" date="2018-04" db="EMBL/GenBank/DDBJ databases">
        <title>Complete genome sequence of Hydrogenophilus thermoluteolus TH-1.</title>
        <authorList>
            <person name="Arai H."/>
        </authorList>
    </citation>
    <scope>NUCLEOTIDE SEQUENCE [LARGE SCALE GENOMIC DNA]</scope>
    <source>
        <strain evidence="6 7">TH-1</strain>
    </source>
</reference>
<dbReference type="SMART" id="SM00448">
    <property type="entry name" value="REC"/>
    <property type="match status" value="1"/>
</dbReference>
<keyword evidence="3" id="KW-0597">Phosphoprotein</keyword>
<evidence type="ECO:0000256" key="3">
    <source>
        <dbReference type="PROSITE-ProRule" id="PRU00169"/>
    </source>
</evidence>
<name>A0A2Z6DXX6_HYDTE</name>
<sequence>MKVLVVEDTATTAAVLVRHLEALGFDAIVAKNGEDGVDAFVRERPDIVLLDILLPGIDGIEVARRIRAQERDGEWTPVIYLSAKNDDAAIEAGLSAGGDDYLTKPISPVVLTAKLRAMQRLAQAQKSLLLLTQRLDEANRRLQEMVHVDGLTGVANRRAFDARLSEEWRRCARLEKPLTLLLFDIDYFKRYNDSRGHLGGDDALKRVAQALSGALQRPGDLLARYGGEEFAAVLPEVDDEGGKIVAERMRAAVAALRIPHPDSPIGRSITVSVGGASALPGKTARVDSPAVLLDLADRALYRAKAAGRNRAVVLPAAMLTEPDSEAVAPGA</sequence>
<evidence type="ECO:0000313" key="7">
    <source>
        <dbReference type="Proteomes" id="UP000262004"/>
    </source>
</evidence>
<feature type="domain" description="GGDEF" evidence="5">
    <location>
        <begin position="176"/>
        <end position="316"/>
    </location>
</feature>
<protein>
    <recommendedName>
        <fullName evidence="1">diguanylate cyclase</fullName>
        <ecNumber evidence="1">2.7.7.65</ecNumber>
    </recommendedName>
</protein>
<dbReference type="SUPFAM" id="SSF55073">
    <property type="entry name" value="Nucleotide cyclase"/>
    <property type="match status" value="1"/>
</dbReference>
<dbReference type="EMBL" id="AP018558">
    <property type="protein sequence ID" value="BBD77307.1"/>
    <property type="molecule type" value="Genomic_DNA"/>
</dbReference>
<dbReference type="Gene3D" id="3.30.70.270">
    <property type="match status" value="1"/>
</dbReference>
<dbReference type="GO" id="GO:0000160">
    <property type="term" value="P:phosphorelay signal transduction system"/>
    <property type="evidence" value="ECO:0007669"/>
    <property type="project" value="InterPro"/>
</dbReference>
<dbReference type="CDD" id="cd17574">
    <property type="entry name" value="REC_OmpR"/>
    <property type="match status" value="1"/>
</dbReference>
<dbReference type="Gene3D" id="3.40.50.2300">
    <property type="match status" value="1"/>
</dbReference>
<dbReference type="PROSITE" id="PS50110">
    <property type="entry name" value="RESPONSE_REGULATORY"/>
    <property type="match status" value="1"/>
</dbReference>
<evidence type="ECO:0000259" key="5">
    <source>
        <dbReference type="PROSITE" id="PS50887"/>
    </source>
</evidence>
<dbReference type="OrthoDB" id="5296056at2"/>
<dbReference type="GO" id="GO:0043709">
    <property type="term" value="P:cell adhesion involved in single-species biofilm formation"/>
    <property type="evidence" value="ECO:0007669"/>
    <property type="project" value="TreeGrafter"/>
</dbReference>
<dbReference type="PANTHER" id="PTHR45138:SF9">
    <property type="entry name" value="DIGUANYLATE CYCLASE DGCM-RELATED"/>
    <property type="match status" value="1"/>
</dbReference>
<dbReference type="InterPro" id="IPR001789">
    <property type="entry name" value="Sig_transdc_resp-reg_receiver"/>
</dbReference>
<evidence type="ECO:0000256" key="2">
    <source>
        <dbReference type="ARBA" id="ARBA00034247"/>
    </source>
</evidence>
<dbReference type="Proteomes" id="UP000262004">
    <property type="component" value="Chromosome"/>
</dbReference>
<feature type="modified residue" description="4-aspartylphosphate" evidence="3">
    <location>
        <position position="51"/>
    </location>
</feature>
<dbReference type="Pfam" id="PF00072">
    <property type="entry name" value="Response_reg"/>
    <property type="match status" value="1"/>
</dbReference>
<feature type="domain" description="Response regulatory" evidence="4">
    <location>
        <begin position="2"/>
        <end position="119"/>
    </location>
</feature>
<proteinExistence type="predicted"/>
<dbReference type="InterPro" id="IPR011006">
    <property type="entry name" value="CheY-like_superfamily"/>
</dbReference>
<dbReference type="AlphaFoldDB" id="A0A2Z6DXX6"/>
<dbReference type="KEGG" id="htl:HPTL_1043"/>
<keyword evidence="7" id="KW-1185">Reference proteome</keyword>
<dbReference type="GO" id="GO:1902201">
    <property type="term" value="P:negative regulation of bacterial-type flagellum-dependent cell motility"/>
    <property type="evidence" value="ECO:0007669"/>
    <property type="project" value="TreeGrafter"/>
</dbReference>
<dbReference type="InterPro" id="IPR000160">
    <property type="entry name" value="GGDEF_dom"/>
</dbReference>
<accession>A0A2Z6DXX6</accession>
<gene>
    <name evidence="6" type="ORF">HPTL_1043</name>
</gene>
<dbReference type="GO" id="GO:0005886">
    <property type="term" value="C:plasma membrane"/>
    <property type="evidence" value="ECO:0007669"/>
    <property type="project" value="TreeGrafter"/>
</dbReference>
<dbReference type="PANTHER" id="PTHR45138">
    <property type="entry name" value="REGULATORY COMPONENTS OF SENSORY TRANSDUCTION SYSTEM"/>
    <property type="match status" value="1"/>
</dbReference>
<comment type="catalytic activity">
    <reaction evidence="2">
        <text>2 GTP = 3',3'-c-di-GMP + 2 diphosphate</text>
        <dbReference type="Rhea" id="RHEA:24898"/>
        <dbReference type="ChEBI" id="CHEBI:33019"/>
        <dbReference type="ChEBI" id="CHEBI:37565"/>
        <dbReference type="ChEBI" id="CHEBI:58805"/>
        <dbReference type="EC" id="2.7.7.65"/>
    </reaction>
</comment>
<dbReference type="Pfam" id="PF00990">
    <property type="entry name" value="GGDEF"/>
    <property type="match status" value="1"/>
</dbReference>
<dbReference type="FunFam" id="3.30.70.270:FF:000001">
    <property type="entry name" value="Diguanylate cyclase domain protein"/>
    <property type="match status" value="1"/>
</dbReference>
<dbReference type="InterPro" id="IPR043128">
    <property type="entry name" value="Rev_trsase/Diguanyl_cyclase"/>
</dbReference>
<dbReference type="NCBIfam" id="TIGR00254">
    <property type="entry name" value="GGDEF"/>
    <property type="match status" value="1"/>
</dbReference>
<dbReference type="SMART" id="SM00267">
    <property type="entry name" value="GGDEF"/>
    <property type="match status" value="1"/>
</dbReference>
<dbReference type="GO" id="GO:0052621">
    <property type="term" value="F:diguanylate cyclase activity"/>
    <property type="evidence" value="ECO:0007669"/>
    <property type="project" value="UniProtKB-EC"/>
</dbReference>
<dbReference type="PROSITE" id="PS50887">
    <property type="entry name" value="GGDEF"/>
    <property type="match status" value="1"/>
</dbReference>
<evidence type="ECO:0000256" key="1">
    <source>
        <dbReference type="ARBA" id="ARBA00012528"/>
    </source>
</evidence>
<dbReference type="SUPFAM" id="SSF52172">
    <property type="entry name" value="CheY-like"/>
    <property type="match status" value="1"/>
</dbReference>
<organism evidence="6 7">
    <name type="scientific">Hydrogenophilus thermoluteolus</name>
    <name type="common">Pseudomonas hydrogenothermophila</name>
    <dbReference type="NCBI Taxonomy" id="297"/>
    <lineage>
        <taxon>Bacteria</taxon>
        <taxon>Pseudomonadati</taxon>
        <taxon>Pseudomonadota</taxon>
        <taxon>Hydrogenophilia</taxon>
        <taxon>Hydrogenophilales</taxon>
        <taxon>Hydrogenophilaceae</taxon>
        <taxon>Hydrogenophilus</taxon>
    </lineage>
</organism>
<dbReference type="EC" id="2.7.7.65" evidence="1"/>
<evidence type="ECO:0000313" key="6">
    <source>
        <dbReference type="EMBL" id="BBD77307.1"/>
    </source>
</evidence>
<dbReference type="CDD" id="cd01949">
    <property type="entry name" value="GGDEF"/>
    <property type="match status" value="1"/>
</dbReference>